<evidence type="ECO:0000256" key="15">
    <source>
        <dbReference type="PROSITE-ProRule" id="PRU00076"/>
    </source>
</evidence>
<dbReference type="Pfam" id="PF07679">
    <property type="entry name" value="I-set"/>
    <property type="match status" value="12"/>
</dbReference>
<dbReference type="InterPro" id="IPR006605">
    <property type="entry name" value="G2_nidogen/fibulin_G2F"/>
</dbReference>
<dbReference type="InterPro" id="IPR009030">
    <property type="entry name" value="Growth_fac_rcpt_cys_sf"/>
</dbReference>
<dbReference type="PROSITE" id="PS50026">
    <property type="entry name" value="EGF_3"/>
    <property type="match status" value="1"/>
</dbReference>
<feature type="domain" description="Ig-like" evidence="17">
    <location>
        <begin position="1061"/>
        <end position="1148"/>
    </location>
</feature>
<dbReference type="Gene3D" id="2.10.25.10">
    <property type="entry name" value="Laminin"/>
    <property type="match status" value="2"/>
</dbReference>
<feature type="domain" description="Nidogen G2 beta-barrel" evidence="18">
    <location>
        <begin position="2061"/>
        <end position="2288"/>
    </location>
</feature>
<dbReference type="InterPro" id="IPR049883">
    <property type="entry name" value="NOTCH1_EGF-like"/>
</dbReference>
<keyword evidence="14" id="KW-0393">Immunoglobulin domain</keyword>
<dbReference type="Pfam" id="PF07474">
    <property type="entry name" value="G2F"/>
    <property type="match status" value="1"/>
</dbReference>
<protein>
    <submittedName>
        <fullName evidence="20">Peroxidasin homolog</fullName>
    </submittedName>
</protein>
<evidence type="ECO:0000256" key="5">
    <source>
        <dbReference type="ARBA" id="ARBA00022536"/>
    </source>
</evidence>
<dbReference type="InterPro" id="IPR001881">
    <property type="entry name" value="EGF-like_Ca-bd_dom"/>
</dbReference>
<dbReference type="FunFam" id="2.60.40.10:FF:000107">
    <property type="entry name" value="Myosin, light chain kinase a"/>
    <property type="match status" value="1"/>
</dbReference>
<dbReference type="InterPro" id="IPR018097">
    <property type="entry name" value="EGF_Ca-bd_CS"/>
</dbReference>
<evidence type="ECO:0000256" key="1">
    <source>
        <dbReference type="ARBA" id="ARBA00004167"/>
    </source>
</evidence>
<evidence type="ECO:0000256" key="14">
    <source>
        <dbReference type="ARBA" id="ARBA00023319"/>
    </source>
</evidence>
<evidence type="ECO:0000256" key="6">
    <source>
        <dbReference type="ARBA" id="ARBA00022692"/>
    </source>
</evidence>
<dbReference type="SMART" id="SM00682">
    <property type="entry name" value="G2F"/>
    <property type="match status" value="1"/>
</dbReference>
<feature type="domain" description="Ig-like" evidence="17">
    <location>
        <begin position="1970"/>
        <end position="2042"/>
    </location>
</feature>
<dbReference type="InterPro" id="IPR013098">
    <property type="entry name" value="Ig_I-set"/>
</dbReference>
<feature type="domain" description="Ig-like" evidence="17">
    <location>
        <begin position="1613"/>
        <end position="1699"/>
    </location>
</feature>
<sequence>MSNGDSIANSSAVLINNGQQLQIQSPTETDTGNYLCIAENKLGIAKKNLIVTVLMESKSFYPEISKTAPKMLENNRVFEVPENETKTLECPIKDTTVKKQWFKNGVQITPTANLQISTNGDKLYIMHGQASDSGRYSCVATNDAGEATANMTVNILAHLSTNLNIIIKLNIYIYIFTFTYLYSYATMTYHYCCCLKCTLVPPKITGPLLRTLETSVGKTVEIECQFSGIPKPDITWTFDGKTLFESEKIKFINDASILWIFDVKSNQEGRYTCQAENKLNRAEADTFLRVNAPPKFAAKPSELKVIQGESGTVICNVTGNPTPTVEWFKNGKPLSSTTLHSAGNSQYIHIVNATTADAGNYTCVATNEAGSDEISTNVQLDFAVLFMIALEITDYFGFLFLIPPQIADTEHFIQIKENSTLTLYCTASGSPVPKISWFREGTLIRAFNQQTLIIEKANASHTGSYTCEAINEAGKTSSSFEVEVFIKPTFGNSEDEISVMENERSRLKCDVKGHPTPTITWLRGGRPIKDTRNFILSPRGDVLMILRTRKSEMGSYSCVAENFAGSAEKNFALTVLIKPYIEETIDQNPRVVLNKSIVLQCPVLGISKPTVEWRHDNELINNTRFSIVNDNDLKIIGALIKSYYISKRDAGRYTCFAKNEAGTLRPPRWLLDGKPEYEVKVNDAVVIDCSFQAAPKPDIVWYYQDQPLYLSENKQISPSGEKLTIRGAQLNDGGKYTCKANNEAGSSEVDIQLKILAPPQIDKSNVIQNPLGKSGRSTDFTTSNLISTDRHNTFLPSVFLECPATGIPQPTVTWYKEGSEINFNDQRLQLNESRQTLIIKNVSIADEGRYYCIAENKGGKDSQQFDLEVLVAPEMELDKVKTIVTKEGKSFVLSCPVKKSTRLRSSAQILWYKENQSIDPGSQPNIKITNDDRNLHVTNPTINDAGNYSCYVFNRAGEKHADFIVQLLQRPANDLHPHVMHLNPITLWCTATGYPYPIIRWYKDGKEESSNNDDGISILDSGQGLEIIKALPEHRGIWKCVAENDAGKAELEFSLDVWTIPEVTITPKNPERSLGDSLSLTCKAVANPPATLTWRKDGQPLISSSDGARISMKGARLDIPHLLQSHIGDYTCEANNDAGPGSATTFVDVFVPPLINRDNVDLSPRLPITFTAMLYCEASGKPFPEIRWYYFMYINDTLITESTEKINIGEEGRYIQVKNISLTDRGIYKCIANNSVGTDEILYTLHVFQVPSILNGRKSKVIEGETANITCDAIGEPPPLIRWLRNSVLLDTLPQKYTVEDKVLSIRNTYTSDSGIYLCTATNEVGEARQAFTLEVLVPPKIPDNARKVKTVQLHHSIKLQCIAEGSPSPKITWTVNGTEIRENNEKYNIGFDGTLTVQATDPNTDSIYKCTASNDAGNDTMEYTVRIRSPPTIPYNLRKVTVNKTEGADISLTCQVSGENIEIKWTKNGSPLMLSKNMSISDNGNTIRFSSVRLGDEGVYSCTASNLLGNATQDIKLFIGTPPKIETPNIKVEAKIGNKAVLECEGIGIPLPKITWIKNNDVIEATEPQDGTKSKLVFENVRTEDSAVYTCVVENWAGSVRKDINLLVYVPPKIYPKQMEISAKAGDDVILTCNATGIPESVVRWIKAANTSVIDDTNKYQFLGTSLLIKNVSDSDEGIYRCTASTSAGSAYGVRNLKIGTPALKYLGGSDSGKEIWVKCDKEGNPIVGSYVPSRGDVPQDQDIMVPTIKHQLQVDDKTKTKLRCLYPLDDDRTMLHPPYIVLGPSDQILQKGIVTELECRAQGNPVPTIHWLKDGKLIENIPSVNGVSKLHINVQGDEDSDLAGNYTCVAENSSGKHATASGILKFEDERESSRLILKRKNKRNVFVFNCMDGNVVQTESVAWKIDGEVVDNVDDSVHVMNNGSLVIYDIDDSTDPLTEEEIDSIECYINNQLQPKQYFKMQVYEGLPEVVIHMRKYYTEVGEDIVVGCHVQSEPLTTKVDWTKNNVPLSNNNPRIRVMPNNSLSIRNLRLSDRGYYKCRGKTRIGKIFDEVELIVQDGPEAVVGFISGKLNNENLTNQPLRMNITPSATNNAIHIKIENLLTKATIKDPVTEAFLGYTSALNPLLAYNSGRQKMSDTFAKFERHTDYKFDSGEQLRIDQKGNGIDGVILKLDILVDGDTPYSDSADMIVFDDFEEEMVEDETGHIEGRGKSTLRINKRTIIPIHWNHTTEYDASRGLAIGPGKKMNLALHVDRQNDRSIYKVDATAKQIKECPKGFHKLQNGYCKDIDECMLNPGICANGTQCINEEGGYKCNGECKPGYKLKLDGNCVDIDECTLGIHNCSVGKECVNLPDIDECATSPCQSPMTCLNQLGTYLCLCPNGLPEDEIDGCSGVISEELDSGSRLMEFDESDNDCPDGYTWNETACKG</sequence>
<evidence type="ECO:0000259" key="16">
    <source>
        <dbReference type="PROSITE" id="PS50026"/>
    </source>
</evidence>
<evidence type="ECO:0000259" key="17">
    <source>
        <dbReference type="PROSITE" id="PS50835"/>
    </source>
</evidence>
<organism evidence="19 20">
    <name type="scientific">Syphacia muris</name>
    <dbReference type="NCBI Taxonomy" id="451379"/>
    <lineage>
        <taxon>Eukaryota</taxon>
        <taxon>Metazoa</taxon>
        <taxon>Ecdysozoa</taxon>
        <taxon>Nematoda</taxon>
        <taxon>Chromadorea</taxon>
        <taxon>Rhabditida</taxon>
        <taxon>Spirurina</taxon>
        <taxon>Oxyuridomorpha</taxon>
        <taxon>Oxyuroidea</taxon>
        <taxon>Oxyuridae</taxon>
        <taxon>Syphacia</taxon>
    </lineage>
</organism>
<feature type="domain" description="Ig-like" evidence="17">
    <location>
        <begin position="294"/>
        <end position="379"/>
    </location>
</feature>
<keyword evidence="5 15" id="KW-0245">EGF-like domain</keyword>
<dbReference type="SUPFAM" id="SSF54511">
    <property type="entry name" value="GFP-like"/>
    <property type="match status" value="1"/>
</dbReference>
<evidence type="ECO:0000256" key="4">
    <source>
        <dbReference type="ARBA" id="ARBA00022530"/>
    </source>
</evidence>
<dbReference type="InterPro" id="IPR013106">
    <property type="entry name" value="Ig_V-set"/>
</dbReference>
<evidence type="ECO:0000256" key="9">
    <source>
        <dbReference type="ARBA" id="ARBA00022837"/>
    </source>
</evidence>
<dbReference type="CDD" id="cd00054">
    <property type="entry name" value="EGF_CA"/>
    <property type="match status" value="2"/>
</dbReference>
<evidence type="ECO:0000256" key="7">
    <source>
        <dbReference type="ARBA" id="ARBA00022729"/>
    </source>
</evidence>
<dbReference type="SUPFAM" id="SSF48726">
    <property type="entry name" value="Immunoglobulin"/>
    <property type="match status" value="20"/>
</dbReference>
<dbReference type="Proteomes" id="UP000046393">
    <property type="component" value="Unplaced"/>
</dbReference>
<dbReference type="GO" id="GO:0005886">
    <property type="term" value="C:plasma membrane"/>
    <property type="evidence" value="ECO:0007669"/>
    <property type="project" value="UniProtKB-ARBA"/>
</dbReference>
<dbReference type="GO" id="GO:0050808">
    <property type="term" value="P:synapse organization"/>
    <property type="evidence" value="ECO:0007669"/>
    <property type="project" value="TreeGrafter"/>
</dbReference>
<feature type="domain" description="Ig-like" evidence="17">
    <location>
        <begin position="1251"/>
        <end position="1335"/>
    </location>
</feature>
<evidence type="ECO:0000256" key="12">
    <source>
        <dbReference type="ARBA" id="ARBA00023157"/>
    </source>
</evidence>
<dbReference type="SMART" id="SM00181">
    <property type="entry name" value="EGF"/>
    <property type="match status" value="2"/>
</dbReference>
<feature type="domain" description="Ig-like" evidence="17">
    <location>
        <begin position="1152"/>
        <end position="1244"/>
    </location>
</feature>
<feature type="domain" description="Ig-like" evidence="17">
    <location>
        <begin position="62"/>
        <end position="154"/>
    </location>
</feature>
<dbReference type="PROSITE" id="PS50835">
    <property type="entry name" value="IG_LIKE"/>
    <property type="match status" value="19"/>
</dbReference>
<dbReference type="SMART" id="SM00409">
    <property type="entry name" value="IG"/>
    <property type="match status" value="20"/>
</dbReference>
<evidence type="ECO:0000259" key="18">
    <source>
        <dbReference type="PROSITE" id="PS50993"/>
    </source>
</evidence>
<keyword evidence="3" id="KW-0964">Secreted</keyword>
<dbReference type="WBParaSite" id="SMUV_0000529401-mRNA-1">
    <property type="protein sequence ID" value="SMUV_0000529401-mRNA-1"/>
    <property type="gene ID" value="SMUV_0000529401"/>
</dbReference>
<dbReference type="Gene3D" id="2.40.155.10">
    <property type="entry name" value="Green fluorescent protein"/>
    <property type="match status" value="1"/>
</dbReference>
<evidence type="ECO:0000256" key="3">
    <source>
        <dbReference type="ARBA" id="ARBA00022525"/>
    </source>
</evidence>
<feature type="domain" description="Ig-like" evidence="17">
    <location>
        <begin position="971"/>
        <end position="1056"/>
    </location>
</feature>
<dbReference type="InterPro" id="IPR009017">
    <property type="entry name" value="GFP"/>
</dbReference>
<dbReference type="InterPro" id="IPR007110">
    <property type="entry name" value="Ig-like_dom"/>
</dbReference>
<keyword evidence="10" id="KW-1133">Transmembrane helix</keyword>
<dbReference type="InterPro" id="IPR003598">
    <property type="entry name" value="Ig_sub2"/>
</dbReference>
<dbReference type="PROSITE" id="PS00010">
    <property type="entry name" value="ASX_HYDROXYL"/>
    <property type="match status" value="1"/>
</dbReference>
<dbReference type="FunFam" id="2.60.40.10:FF:000032">
    <property type="entry name" value="palladin isoform X1"/>
    <property type="match status" value="1"/>
</dbReference>
<dbReference type="GO" id="GO:0043025">
    <property type="term" value="C:neuronal cell body"/>
    <property type="evidence" value="ECO:0007669"/>
    <property type="project" value="TreeGrafter"/>
</dbReference>
<dbReference type="InterPro" id="IPR009138">
    <property type="entry name" value="Neural_cell_adh"/>
</dbReference>
<reference evidence="20" key="1">
    <citation type="submission" date="2016-04" db="UniProtKB">
        <authorList>
            <consortium name="WormBaseParasite"/>
        </authorList>
    </citation>
    <scope>IDENTIFICATION</scope>
</reference>
<keyword evidence="6" id="KW-0812">Transmembrane</keyword>
<dbReference type="SMART" id="SM00408">
    <property type="entry name" value="IGc2"/>
    <property type="match status" value="19"/>
</dbReference>
<evidence type="ECO:0000313" key="20">
    <source>
        <dbReference type="WBParaSite" id="SMUV_0000529401-mRNA-1"/>
    </source>
</evidence>
<feature type="domain" description="Ig-like" evidence="17">
    <location>
        <begin position="404"/>
        <end position="483"/>
    </location>
</feature>
<dbReference type="InterPro" id="IPR050958">
    <property type="entry name" value="Cell_Adh-Cytoskel_Orgn"/>
</dbReference>
<dbReference type="FunFam" id="2.60.40.10:FF:000130">
    <property type="entry name" value="Hemicentin 1"/>
    <property type="match status" value="1"/>
</dbReference>
<feature type="domain" description="Ig-like" evidence="17">
    <location>
        <begin position="873"/>
        <end position="966"/>
    </location>
</feature>
<dbReference type="CDD" id="cd00096">
    <property type="entry name" value="Ig"/>
    <property type="match status" value="5"/>
</dbReference>
<keyword evidence="12" id="KW-1015">Disulfide bond</keyword>
<evidence type="ECO:0000256" key="11">
    <source>
        <dbReference type="ARBA" id="ARBA00023136"/>
    </source>
</evidence>
<dbReference type="SUPFAM" id="SSF57184">
    <property type="entry name" value="Growth factor receptor domain"/>
    <property type="match status" value="1"/>
</dbReference>
<feature type="domain" description="Ig-like" evidence="17">
    <location>
        <begin position="579"/>
        <end position="665"/>
    </location>
</feature>
<feature type="domain" description="Ig-like" evidence="17">
    <location>
        <begin position="202"/>
        <end position="291"/>
    </location>
</feature>
<dbReference type="PROSITE" id="PS01187">
    <property type="entry name" value="EGF_CA"/>
    <property type="match status" value="2"/>
</dbReference>
<accession>A0A0N5AL87</accession>
<keyword evidence="7" id="KW-0732">Signal</keyword>
<dbReference type="SMART" id="SM00179">
    <property type="entry name" value="EGF_CA"/>
    <property type="match status" value="2"/>
</dbReference>
<dbReference type="SMART" id="SM00406">
    <property type="entry name" value="IGv"/>
    <property type="match status" value="5"/>
</dbReference>
<dbReference type="InterPro" id="IPR003599">
    <property type="entry name" value="Ig_sub"/>
</dbReference>
<feature type="domain" description="Ig-like" evidence="17">
    <location>
        <begin position="1340"/>
        <end position="1427"/>
    </location>
</feature>
<feature type="domain" description="EGF-like" evidence="16">
    <location>
        <begin position="2355"/>
        <end position="2394"/>
    </location>
</feature>
<feature type="domain" description="Ig-like" evidence="17">
    <location>
        <begin position="1432"/>
        <end position="1519"/>
    </location>
</feature>
<evidence type="ECO:0000256" key="8">
    <source>
        <dbReference type="ARBA" id="ARBA00022737"/>
    </source>
</evidence>
<dbReference type="GO" id="GO:0005509">
    <property type="term" value="F:calcium ion binding"/>
    <property type="evidence" value="ECO:0007669"/>
    <property type="project" value="InterPro"/>
</dbReference>
<keyword evidence="8" id="KW-0677">Repeat</keyword>
<dbReference type="InterPro" id="IPR000742">
    <property type="entry name" value="EGF"/>
</dbReference>
<keyword evidence="19" id="KW-1185">Reference proteome</keyword>
<comment type="subcellular location">
    <subcellularLocation>
        <location evidence="1">Membrane</location>
        <topology evidence="1">Single-pass membrane protein</topology>
    </subcellularLocation>
    <subcellularLocation>
        <location evidence="2">Secreted</location>
        <location evidence="2">Extracellular space</location>
        <location evidence="2">Extracellular matrix</location>
    </subcellularLocation>
</comment>
<comment type="caution">
    <text evidence="15">Lacks conserved residue(s) required for the propagation of feature annotation.</text>
</comment>
<dbReference type="GO" id="GO:0030424">
    <property type="term" value="C:axon"/>
    <property type="evidence" value="ECO:0007669"/>
    <property type="project" value="TreeGrafter"/>
</dbReference>
<dbReference type="InterPro" id="IPR036179">
    <property type="entry name" value="Ig-like_dom_sf"/>
</dbReference>
<proteinExistence type="predicted"/>
<dbReference type="InterPro" id="IPR000152">
    <property type="entry name" value="EGF-type_Asp/Asn_hydroxyl_site"/>
</dbReference>
<feature type="domain" description="Ig-like" evidence="17">
    <location>
        <begin position="1524"/>
        <end position="1606"/>
    </location>
</feature>
<keyword evidence="13" id="KW-0325">Glycoprotein</keyword>
<dbReference type="PRINTS" id="PR01838">
    <property type="entry name" value="NCAMFAMILY"/>
</dbReference>
<keyword evidence="11" id="KW-0472">Membrane</keyword>
<dbReference type="GO" id="GO:0008046">
    <property type="term" value="F:axon guidance receptor activity"/>
    <property type="evidence" value="ECO:0007669"/>
    <property type="project" value="TreeGrafter"/>
</dbReference>
<name>A0A0N5AL87_9BILA</name>
<feature type="domain" description="Ig-like" evidence="17">
    <location>
        <begin position="1780"/>
        <end position="1863"/>
    </location>
</feature>
<dbReference type="FunFam" id="2.60.40.10:FF:000503">
    <property type="entry name" value="Hemicentin 1"/>
    <property type="match status" value="2"/>
</dbReference>
<keyword evidence="4" id="KW-0272">Extracellular matrix</keyword>
<dbReference type="GO" id="GO:0007156">
    <property type="term" value="P:homophilic cell adhesion via plasma membrane adhesion molecules"/>
    <property type="evidence" value="ECO:0007669"/>
    <property type="project" value="TreeGrafter"/>
</dbReference>
<dbReference type="PANTHER" id="PTHR45080">
    <property type="entry name" value="CONTACTIN 5"/>
    <property type="match status" value="1"/>
</dbReference>
<dbReference type="GO" id="GO:0030017">
    <property type="term" value="C:sarcomere"/>
    <property type="evidence" value="ECO:0007669"/>
    <property type="project" value="UniProtKB-ARBA"/>
</dbReference>
<evidence type="ECO:0000256" key="10">
    <source>
        <dbReference type="ARBA" id="ARBA00022989"/>
    </source>
</evidence>
<keyword evidence="9" id="KW-0106">Calcium</keyword>
<evidence type="ECO:0000256" key="13">
    <source>
        <dbReference type="ARBA" id="ARBA00023180"/>
    </source>
</evidence>
<feature type="domain" description="Ig-like" evidence="17">
    <location>
        <begin position="488"/>
        <end position="574"/>
    </location>
</feature>
<dbReference type="InterPro" id="IPR013783">
    <property type="entry name" value="Ig-like_fold"/>
</dbReference>
<dbReference type="STRING" id="451379.A0A0N5AL87"/>
<dbReference type="PROSITE" id="PS50993">
    <property type="entry name" value="NIDOGEN_G2"/>
    <property type="match status" value="1"/>
</dbReference>
<dbReference type="FunFam" id="2.60.40.10:FF:000031">
    <property type="entry name" value="Myosin-binding protein C, slow type"/>
    <property type="match status" value="1"/>
</dbReference>
<dbReference type="Pfam" id="PF13927">
    <property type="entry name" value="Ig_3"/>
    <property type="match status" value="7"/>
</dbReference>
<dbReference type="PANTHER" id="PTHR45080:SF8">
    <property type="entry name" value="IG-LIKE DOMAIN-CONTAINING PROTEIN"/>
    <property type="match status" value="1"/>
</dbReference>
<evidence type="ECO:0000256" key="2">
    <source>
        <dbReference type="ARBA" id="ARBA00004498"/>
    </source>
</evidence>
<dbReference type="Pfam" id="PF07645">
    <property type="entry name" value="EGF_CA"/>
    <property type="match status" value="2"/>
</dbReference>
<dbReference type="Gene3D" id="2.60.40.10">
    <property type="entry name" value="Immunoglobulins"/>
    <property type="match status" value="20"/>
</dbReference>
<evidence type="ECO:0000313" key="19">
    <source>
        <dbReference type="Proteomes" id="UP000046393"/>
    </source>
</evidence>
<feature type="domain" description="Ig-like" evidence="17">
    <location>
        <begin position="759"/>
        <end position="868"/>
    </location>
</feature>
<feature type="domain" description="Ig-like" evidence="17">
    <location>
        <begin position="667"/>
        <end position="752"/>
    </location>
</feature>